<dbReference type="PROSITE" id="PS51000">
    <property type="entry name" value="HTH_DEOR_2"/>
    <property type="match status" value="1"/>
</dbReference>
<dbReference type="RefSeq" id="WP_183859341.1">
    <property type="nucleotide sequence ID" value="NZ_JACHFH010000004.1"/>
</dbReference>
<dbReference type="InterPro" id="IPR036388">
    <property type="entry name" value="WH-like_DNA-bd_sf"/>
</dbReference>
<evidence type="ECO:0000256" key="1">
    <source>
        <dbReference type="ARBA" id="ARBA00023015"/>
    </source>
</evidence>
<keyword evidence="1" id="KW-0805">Transcription regulation</keyword>
<keyword evidence="3" id="KW-0804">Transcription</keyword>
<evidence type="ECO:0000259" key="4">
    <source>
        <dbReference type="PROSITE" id="PS51000"/>
    </source>
</evidence>
<reference evidence="5 6" key="1">
    <citation type="submission" date="2020-08" db="EMBL/GenBank/DDBJ databases">
        <title>Genomic Encyclopedia of Type Strains, Phase IV (KMG-IV): sequencing the most valuable type-strain genomes for metagenomic binning, comparative biology and taxonomic classification.</title>
        <authorList>
            <person name="Goeker M."/>
        </authorList>
    </citation>
    <scope>NUCLEOTIDE SEQUENCE [LARGE SCALE GENOMIC DNA]</scope>
    <source>
        <strain evidence="5 6">DSM 24661</strain>
    </source>
</reference>
<feature type="domain" description="HTH deoR-type" evidence="4">
    <location>
        <begin position="2"/>
        <end position="57"/>
    </location>
</feature>
<dbReference type="GO" id="GO:0003700">
    <property type="term" value="F:DNA-binding transcription factor activity"/>
    <property type="evidence" value="ECO:0007669"/>
    <property type="project" value="InterPro"/>
</dbReference>
<keyword evidence="6" id="KW-1185">Reference proteome</keyword>
<dbReference type="PRINTS" id="PR00037">
    <property type="entry name" value="HTHLACR"/>
</dbReference>
<accession>A0A840UGT7</accession>
<dbReference type="InterPro" id="IPR014036">
    <property type="entry name" value="DeoR-like_C"/>
</dbReference>
<dbReference type="PANTHER" id="PTHR30363">
    <property type="entry name" value="HTH-TYPE TRANSCRIPTIONAL REGULATOR SRLR-RELATED"/>
    <property type="match status" value="1"/>
</dbReference>
<organism evidence="5 6">
    <name type="scientific">Pectinatus brassicae</name>
    <dbReference type="NCBI Taxonomy" id="862415"/>
    <lineage>
        <taxon>Bacteria</taxon>
        <taxon>Bacillati</taxon>
        <taxon>Bacillota</taxon>
        <taxon>Negativicutes</taxon>
        <taxon>Selenomonadales</taxon>
        <taxon>Selenomonadaceae</taxon>
        <taxon>Pectinatus</taxon>
    </lineage>
</organism>
<name>A0A840UGT7_9FIRM</name>
<comment type="caution">
    <text evidence="5">The sequence shown here is derived from an EMBL/GenBank/DDBJ whole genome shotgun (WGS) entry which is preliminary data.</text>
</comment>
<dbReference type="Gene3D" id="1.10.10.10">
    <property type="entry name" value="Winged helix-like DNA-binding domain superfamily/Winged helix DNA-binding domain"/>
    <property type="match status" value="1"/>
</dbReference>
<dbReference type="SMART" id="SM01134">
    <property type="entry name" value="DeoRC"/>
    <property type="match status" value="1"/>
</dbReference>
<evidence type="ECO:0000256" key="2">
    <source>
        <dbReference type="ARBA" id="ARBA00023125"/>
    </source>
</evidence>
<gene>
    <name evidence="5" type="ORF">HNR32_000521</name>
</gene>
<dbReference type="Pfam" id="PF08220">
    <property type="entry name" value="HTH_DeoR"/>
    <property type="match status" value="1"/>
</dbReference>
<dbReference type="InterPro" id="IPR018356">
    <property type="entry name" value="Tscrpt_reg_HTH_DeoR_CS"/>
</dbReference>
<evidence type="ECO:0000313" key="6">
    <source>
        <dbReference type="Proteomes" id="UP000559117"/>
    </source>
</evidence>
<dbReference type="PANTHER" id="PTHR30363:SF60">
    <property type="entry name" value="HTH-TYPE TRANSCRIPTIONAL REGULATOR IOLR"/>
    <property type="match status" value="1"/>
</dbReference>
<protein>
    <submittedName>
        <fullName evidence="5">DeoR family myo-inositol catabolism operon transcriptional repressor</fullName>
    </submittedName>
</protein>
<proteinExistence type="predicted"/>
<dbReference type="Proteomes" id="UP000559117">
    <property type="component" value="Unassembled WGS sequence"/>
</dbReference>
<dbReference type="SUPFAM" id="SSF100950">
    <property type="entry name" value="NagB/RpiA/CoA transferase-like"/>
    <property type="match status" value="1"/>
</dbReference>
<dbReference type="GO" id="GO:0003677">
    <property type="term" value="F:DNA binding"/>
    <property type="evidence" value="ECO:0007669"/>
    <property type="project" value="UniProtKB-KW"/>
</dbReference>
<evidence type="ECO:0000256" key="3">
    <source>
        <dbReference type="ARBA" id="ARBA00023163"/>
    </source>
</evidence>
<dbReference type="SMART" id="SM00420">
    <property type="entry name" value="HTH_DEOR"/>
    <property type="match status" value="1"/>
</dbReference>
<dbReference type="PROSITE" id="PS00894">
    <property type="entry name" value="HTH_DEOR_1"/>
    <property type="match status" value="1"/>
</dbReference>
<dbReference type="InterPro" id="IPR001034">
    <property type="entry name" value="DeoR_HTH"/>
</dbReference>
<dbReference type="SUPFAM" id="SSF46785">
    <property type="entry name" value="Winged helix' DNA-binding domain"/>
    <property type="match status" value="1"/>
</dbReference>
<sequence length="262" mass="29458">MKIDRLNRIKEILQESNTISIDKLCAIFEVSKNTIRRDINELEKQDLIKKVYGGIMLKQNSGEPEPFASREVKNSAQKKIVAKIAAGFIEDNDVIFIDSGTTTMHLIPYLSNIKNLTILTTSLHIINAAANYPQFNIICTGGTFYHPSKAFIGASVLKCLDNYNISKIFLASTGVSLENGATNASPLECETKKFMMGKNAPKILLIDSSKLELSSLMTFAQLKEFDDVIIDKKPPQKYIDYLENNDVKFYYNSDDTMTNSFR</sequence>
<dbReference type="InterPro" id="IPR037171">
    <property type="entry name" value="NagB/RpiA_transferase-like"/>
</dbReference>
<dbReference type="InterPro" id="IPR036390">
    <property type="entry name" value="WH_DNA-bd_sf"/>
</dbReference>
<dbReference type="AlphaFoldDB" id="A0A840UGT7"/>
<evidence type="ECO:0000313" key="5">
    <source>
        <dbReference type="EMBL" id="MBB5335400.1"/>
    </source>
</evidence>
<dbReference type="EMBL" id="JACHFH010000004">
    <property type="protein sequence ID" value="MBB5335400.1"/>
    <property type="molecule type" value="Genomic_DNA"/>
</dbReference>
<dbReference type="Gene3D" id="3.40.50.1360">
    <property type="match status" value="1"/>
</dbReference>
<dbReference type="Pfam" id="PF00455">
    <property type="entry name" value="DeoRC"/>
    <property type="match status" value="1"/>
</dbReference>
<dbReference type="InterPro" id="IPR050313">
    <property type="entry name" value="Carb_Metab_HTH_regulators"/>
</dbReference>
<keyword evidence="2" id="KW-0238">DNA-binding</keyword>